<dbReference type="Gene3D" id="2.60.40.10">
    <property type="entry name" value="Immunoglobulins"/>
    <property type="match status" value="1"/>
</dbReference>
<dbReference type="GO" id="GO:2001070">
    <property type="term" value="F:starch binding"/>
    <property type="evidence" value="ECO:0007669"/>
    <property type="project" value="InterPro"/>
</dbReference>
<dbReference type="Proteomes" id="UP000195557">
    <property type="component" value="Unassembled WGS sequence"/>
</dbReference>
<sequence length="64" mass="7095">MVRVTFETTYWTNWGDHVRVVGACAALGRWDARAAPAMTCAHGANARELIWTAVVDLDDDDDDD</sequence>
<accession>A0A1Y5IAC5</accession>
<dbReference type="InterPro" id="IPR013783">
    <property type="entry name" value="Ig-like_fold"/>
</dbReference>
<dbReference type="SUPFAM" id="SSF49452">
    <property type="entry name" value="Starch-binding domain-like"/>
    <property type="match status" value="1"/>
</dbReference>
<dbReference type="EMBL" id="KZ155783">
    <property type="protein sequence ID" value="OUS46529.1"/>
    <property type="molecule type" value="Genomic_DNA"/>
</dbReference>
<dbReference type="InterPro" id="IPR002044">
    <property type="entry name" value="CBM20"/>
</dbReference>
<dbReference type="PROSITE" id="PS51166">
    <property type="entry name" value="CBM20"/>
    <property type="match status" value="1"/>
</dbReference>
<protein>
    <recommendedName>
        <fullName evidence="1">CBM20 domain-containing protein</fullName>
    </recommendedName>
</protein>
<feature type="domain" description="CBM20" evidence="1">
    <location>
        <begin position="1"/>
        <end position="64"/>
    </location>
</feature>
<evidence type="ECO:0000259" key="1">
    <source>
        <dbReference type="PROSITE" id="PS51166"/>
    </source>
</evidence>
<dbReference type="InterPro" id="IPR013784">
    <property type="entry name" value="Carb-bd-like_fold"/>
</dbReference>
<proteinExistence type="predicted"/>
<dbReference type="Pfam" id="PF00686">
    <property type="entry name" value="CBM_20"/>
    <property type="match status" value="1"/>
</dbReference>
<organism evidence="2">
    <name type="scientific">Ostreococcus tauri</name>
    <name type="common">Marine green alga</name>
    <dbReference type="NCBI Taxonomy" id="70448"/>
    <lineage>
        <taxon>Eukaryota</taxon>
        <taxon>Viridiplantae</taxon>
        <taxon>Chlorophyta</taxon>
        <taxon>Mamiellophyceae</taxon>
        <taxon>Mamiellales</taxon>
        <taxon>Bathycoccaceae</taxon>
        <taxon>Ostreococcus</taxon>
    </lineage>
</organism>
<feature type="non-terminal residue" evidence="2">
    <location>
        <position position="64"/>
    </location>
</feature>
<evidence type="ECO:0000313" key="2">
    <source>
        <dbReference type="EMBL" id="OUS46529.1"/>
    </source>
</evidence>
<reference evidence="2" key="1">
    <citation type="submission" date="2017-04" db="EMBL/GenBank/DDBJ databases">
        <title>Population genomics of picophytoplankton unveils novel chromosome hypervariability.</title>
        <authorList>
            <consortium name="DOE Joint Genome Institute"/>
            <person name="Blanc-Mathieu R."/>
            <person name="Krasovec M."/>
            <person name="Hebrard M."/>
            <person name="Yau S."/>
            <person name="Desgranges E."/>
            <person name="Martin J."/>
            <person name="Schackwitz W."/>
            <person name="Kuo A."/>
            <person name="Salin G."/>
            <person name="Donnadieu C."/>
            <person name="Desdevises Y."/>
            <person name="Sanchez-Ferandin S."/>
            <person name="Moreau H."/>
            <person name="Rivals E."/>
            <person name="Grigoriev I.V."/>
            <person name="Grimsley N."/>
            <person name="Eyre-Walker A."/>
            <person name="Piganeau G."/>
        </authorList>
    </citation>
    <scope>NUCLEOTIDE SEQUENCE [LARGE SCALE GENOMIC DNA]</scope>
    <source>
        <strain evidence="2">RCC 1115</strain>
    </source>
</reference>
<dbReference type="AlphaFoldDB" id="A0A1Y5IAC5"/>
<gene>
    <name evidence="2" type="ORF">BE221DRAFT_192017</name>
</gene>
<name>A0A1Y5IAC5_OSTTA</name>